<dbReference type="GO" id="GO:0003913">
    <property type="term" value="F:DNA photolyase activity"/>
    <property type="evidence" value="ECO:0007669"/>
    <property type="project" value="InterPro"/>
</dbReference>
<dbReference type="AlphaFoldDB" id="A0A2W4UV37"/>
<comment type="function">
    <text evidence="8">May have a photoreceptor function.</text>
</comment>
<name>A0A2W4UV37_9CYAN</name>
<feature type="site" description="Electron transfer via tryptophanyl radical" evidence="7">
    <location>
        <position position="392"/>
    </location>
</feature>
<keyword evidence="3 6" id="KW-0285">Flavoprotein</keyword>
<dbReference type="PANTHER" id="PTHR11455">
    <property type="entry name" value="CRYPTOCHROME"/>
    <property type="match status" value="1"/>
</dbReference>
<dbReference type="Pfam" id="PF03441">
    <property type="entry name" value="FAD_binding_7"/>
    <property type="match status" value="1"/>
</dbReference>
<dbReference type="Gene3D" id="1.10.579.10">
    <property type="entry name" value="DNA Cyclobutane Dipyrimidine Photolyase, subunit A, domain 3"/>
    <property type="match status" value="1"/>
</dbReference>
<dbReference type="Pfam" id="PF00875">
    <property type="entry name" value="DNA_photolyase"/>
    <property type="match status" value="1"/>
</dbReference>
<dbReference type="PRINTS" id="PR00147">
    <property type="entry name" value="DNAPHOTLYASE"/>
</dbReference>
<dbReference type="InterPro" id="IPR014729">
    <property type="entry name" value="Rossmann-like_a/b/a_fold"/>
</dbReference>
<dbReference type="InterPro" id="IPR006050">
    <property type="entry name" value="DNA_photolyase_N"/>
</dbReference>
<dbReference type="PANTHER" id="PTHR11455:SF22">
    <property type="entry name" value="CRYPTOCHROME DASH"/>
    <property type="match status" value="1"/>
</dbReference>
<comment type="cofactor">
    <cofactor evidence="6 8">
        <name>FAD</name>
        <dbReference type="ChEBI" id="CHEBI:57692"/>
    </cofactor>
    <text evidence="6 8">Binds 1 FAD per subunit.</text>
</comment>
<dbReference type="NCBIfam" id="TIGR02765">
    <property type="entry name" value="crypto_DASH"/>
    <property type="match status" value="1"/>
</dbReference>
<evidence type="ECO:0000259" key="9">
    <source>
        <dbReference type="PROSITE" id="PS51645"/>
    </source>
</evidence>
<evidence type="ECO:0000256" key="4">
    <source>
        <dbReference type="ARBA" id="ARBA00022827"/>
    </source>
</evidence>
<feature type="binding site" evidence="6">
    <location>
        <begin position="382"/>
        <end position="384"/>
    </location>
    <ligand>
        <name>FAD</name>
        <dbReference type="ChEBI" id="CHEBI:57692"/>
    </ligand>
</feature>
<evidence type="ECO:0000256" key="3">
    <source>
        <dbReference type="ARBA" id="ARBA00022630"/>
    </source>
</evidence>
<feature type="site" description="Electron transfer via tryptophanyl radical" evidence="7">
    <location>
        <position position="369"/>
    </location>
</feature>
<evidence type="ECO:0000256" key="2">
    <source>
        <dbReference type="ARBA" id="ARBA00017881"/>
    </source>
</evidence>
<protein>
    <recommendedName>
        <fullName evidence="2 8">Cryptochrome DASH</fullName>
    </recommendedName>
</protein>
<dbReference type="SUPFAM" id="SSF48173">
    <property type="entry name" value="Cryptochrome/photolyase FAD-binding domain"/>
    <property type="match status" value="1"/>
</dbReference>
<evidence type="ECO:0000256" key="1">
    <source>
        <dbReference type="ARBA" id="ARBA00005862"/>
    </source>
</evidence>
<feature type="binding site" evidence="6">
    <location>
        <position position="232"/>
    </location>
    <ligand>
        <name>FAD</name>
        <dbReference type="ChEBI" id="CHEBI:57692"/>
    </ligand>
</feature>
<dbReference type="InterPro" id="IPR002081">
    <property type="entry name" value="Cryptochrome/DNA_photolyase_1"/>
</dbReference>
<reference evidence="11" key="1">
    <citation type="submission" date="2018-04" db="EMBL/GenBank/DDBJ databases">
        <authorList>
            <person name="Cornet L."/>
        </authorList>
    </citation>
    <scope>NUCLEOTIDE SEQUENCE [LARGE SCALE GENOMIC DNA]</scope>
</reference>
<evidence type="ECO:0000313" key="11">
    <source>
        <dbReference type="Proteomes" id="UP000249354"/>
    </source>
</evidence>
<dbReference type="Proteomes" id="UP000249354">
    <property type="component" value="Unassembled WGS sequence"/>
</dbReference>
<dbReference type="InterPro" id="IPR036134">
    <property type="entry name" value="Crypto/Photolyase_FAD-like_sf"/>
</dbReference>
<dbReference type="InterPro" id="IPR014133">
    <property type="entry name" value="Cry_DASH"/>
</dbReference>
<evidence type="ECO:0000256" key="6">
    <source>
        <dbReference type="PIRSR" id="PIRSR602081-1"/>
    </source>
</evidence>
<dbReference type="GO" id="GO:0000719">
    <property type="term" value="P:photoreactive repair"/>
    <property type="evidence" value="ECO:0007669"/>
    <property type="project" value="TreeGrafter"/>
</dbReference>
<reference evidence="10 11" key="2">
    <citation type="submission" date="2018-06" db="EMBL/GenBank/DDBJ databases">
        <title>Metagenomic assembly of (sub)arctic Cyanobacteria and their associated microbiome from non-axenic cultures.</title>
        <authorList>
            <person name="Baurain D."/>
        </authorList>
    </citation>
    <scope>NUCLEOTIDE SEQUENCE [LARGE SCALE GENOMIC DNA]</scope>
    <source>
        <strain evidence="10">ULC129bin1</strain>
    </source>
</reference>
<evidence type="ECO:0000256" key="8">
    <source>
        <dbReference type="RuleBase" id="RU367151"/>
    </source>
</evidence>
<feature type="binding site" evidence="6">
    <location>
        <begin position="245"/>
        <end position="249"/>
    </location>
    <ligand>
        <name>FAD</name>
        <dbReference type="ChEBI" id="CHEBI:57692"/>
    </ligand>
</feature>
<organism evidence="10 11">
    <name type="scientific">Leptolyngbya foveolarum</name>
    <dbReference type="NCBI Taxonomy" id="47253"/>
    <lineage>
        <taxon>Bacteria</taxon>
        <taxon>Bacillati</taxon>
        <taxon>Cyanobacteriota</taxon>
        <taxon>Cyanophyceae</taxon>
        <taxon>Leptolyngbyales</taxon>
        <taxon>Leptolyngbyaceae</taxon>
        <taxon>Leptolyngbya group</taxon>
        <taxon>Leptolyngbya</taxon>
    </lineage>
</organism>
<dbReference type="InterPro" id="IPR036155">
    <property type="entry name" value="Crypto/Photolyase_N_sf"/>
</dbReference>
<dbReference type="Gene3D" id="3.40.50.620">
    <property type="entry name" value="HUPs"/>
    <property type="match status" value="1"/>
</dbReference>
<comment type="cofactor">
    <cofactor evidence="8">
        <name>(6R)-5,10-methylene-5,6,7,8-tetrahydrofolate</name>
        <dbReference type="ChEBI" id="CHEBI:15636"/>
    </cofactor>
    <text evidence="8">Binds 1 5,10-methenyltetrahydrofolate (MTHF) per subunit.</text>
</comment>
<evidence type="ECO:0000256" key="5">
    <source>
        <dbReference type="ARBA" id="ARBA00022991"/>
    </source>
</evidence>
<dbReference type="PROSITE" id="PS51645">
    <property type="entry name" value="PHR_CRY_ALPHA_BETA"/>
    <property type="match status" value="1"/>
</dbReference>
<dbReference type="GO" id="GO:0003677">
    <property type="term" value="F:DNA binding"/>
    <property type="evidence" value="ECO:0007669"/>
    <property type="project" value="TreeGrafter"/>
</dbReference>
<gene>
    <name evidence="10" type="ORF">DCF25_00820</name>
</gene>
<dbReference type="InterPro" id="IPR005101">
    <property type="entry name" value="Cryptochr/Photolyase_FAD-bd"/>
</dbReference>
<dbReference type="GO" id="GO:0071949">
    <property type="term" value="F:FAD binding"/>
    <property type="evidence" value="ECO:0007669"/>
    <property type="project" value="TreeGrafter"/>
</dbReference>
<dbReference type="SUPFAM" id="SSF52425">
    <property type="entry name" value="Cryptochrome/photolyase, N-terminal domain"/>
    <property type="match status" value="1"/>
</dbReference>
<feature type="site" description="Electron transfer via tryptophanyl radical" evidence="7">
    <location>
        <position position="316"/>
    </location>
</feature>
<accession>A0A2W4UV37</accession>
<sequence>MRILLWLRNDLRLHDHEPLHRALEKQADIIPLYCFDPRHFGETPFGFPKTGAYRAQFLIEAVADLRQQLRKKGSDLVIRQGKPEEEIPALVKALGIDAVYWHEEVTSEETQIERAVEKVLAEMKVSSEVYWGATLYHPDDLPFEIKKLPEVFTQFRKAVEKESQITPAFPTPERLSALPKEIEVGEVPAIAHFNLEQPKIDPKGVLPFKGGETEAFARLQHYFWDADRLQVYKETRNEMLGADYSSKFSPWLANGSLSPRKIYEEVQKYEQQRRKNNSTYWMVFELLWRDYFRFVCHKYGRKIFRKGGIRGLPIKWQEDWKRFDKWRDGETGYPLVDANMKEIAATGYMSNRGRQNVASFLTKNLGIDWQMGAEWFESLLIDYDVCSNWGNWNYTAGVGNDARGFRYFNIPKQSKDYDPEGKYVKHWLPELEQVPAKKVHAPWKLQPVEQKRFDIRIGVDYPNPVVDLQKSVEVNEQRYQEAWDKKKSRRS</sequence>
<keyword evidence="5 8" id="KW-0157">Chromophore</keyword>
<feature type="domain" description="Photolyase/cryptochrome alpha/beta" evidence="9">
    <location>
        <begin position="1"/>
        <end position="135"/>
    </location>
</feature>
<feature type="binding site" evidence="6">
    <location>
        <begin position="285"/>
        <end position="292"/>
    </location>
    <ligand>
        <name>FAD</name>
        <dbReference type="ChEBI" id="CHEBI:57692"/>
    </ligand>
</feature>
<dbReference type="EMBL" id="QBMC01000003">
    <property type="protein sequence ID" value="PZO23200.1"/>
    <property type="molecule type" value="Genomic_DNA"/>
</dbReference>
<proteinExistence type="inferred from homology"/>
<comment type="caution">
    <text evidence="10">The sequence shown here is derived from an EMBL/GenBank/DDBJ whole genome shotgun (WGS) entry which is preliminary data.</text>
</comment>
<dbReference type="Gene3D" id="1.25.40.80">
    <property type="match status" value="1"/>
</dbReference>
<comment type="similarity">
    <text evidence="1 8">Belongs to the DNA photolyase class-1 family.</text>
</comment>
<evidence type="ECO:0000256" key="7">
    <source>
        <dbReference type="PIRSR" id="PIRSR602081-2"/>
    </source>
</evidence>
<evidence type="ECO:0000313" key="10">
    <source>
        <dbReference type="EMBL" id="PZO23200.1"/>
    </source>
</evidence>
<keyword evidence="4 6" id="KW-0274">FAD</keyword>